<keyword evidence="1" id="KW-0540">Nuclease</keyword>
<dbReference type="FunFam" id="1.10.150.20:FF:000003">
    <property type="entry name" value="DNA polymerase I"/>
    <property type="match status" value="1"/>
</dbReference>
<evidence type="ECO:0000256" key="1">
    <source>
        <dbReference type="ARBA" id="ARBA00022722"/>
    </source>
</evidence>
<dbReference type="GO" id="GO:0033567">
    <property type="term" value="P:DNA replication, Okazaki fragment processing"/>
    <property type="evidence" value="ECO:0007669"/>
    <property type="project" value="InterPro"/>
</dbReference>
<dbReference type="GO" id="GO:0003677">
    <property type="term" value="F:DNA binding"/>
    <property type="evidence" value="ECO:0007669"/>
    <property type="project" value="UniProtKB-KW"/>
</dbReference>
<dbReference type="InterPro" id="IPR054690">
    <property type="entry name" value="DNA_polI_exonuclease"/>
</dbReference>
<dbReference type="InterPro" id="IPR008918">
    <property type="entry name" value="HhH2"/>
</dbReference>
<evidence type="ECO:0000256" key="4">
    <source>
        <dbReference type="ARBA" id="ARBA00023125"/>
    </source>
</evidence>
<evidence type="ECO:0000256" key="2">
    <source>
        <dbReference type="ARBA" id="ARBA00022801"/>
    </source>
</evidence>
<comment type="caution">
    <text evidence="6">The sequence shown here is derived from an EMBL/GenBank/DDBJ whole genome shotgun (WGS) entry which is preliminary data.</text>
</comment>
<evidence type="ECO:0000313" key="7">
    <source>
        <dbReference type="Proteomes" id="UP000315534"/>
    </source>
</evidence>
<evidence type="ECO:0000313" key="6">
    <source>
        <dbReference type="EMBL" id="TET82106.1"/>
    </source>
</evidence>
<dbReference type="EMBL" id="SOIP01000166">
    <property type="protein sequence ID" value="TET82106.1"/>
    <property type="molecule type" value="Genomic_DNA"/>
</dbReference>
<dbReference type="CDD" id="cd09898">
    <property type="entry name" value="H3TH_53EXO"/>
    <property type="match status" value="1"/>
</dbReference>
<dbReference type="Pfam" id="PF01367">
    <property type="entry name" value="5_3_exonuc"/>
    <property type="match status" value="1"/>
</dbReference>
<dbReference type="PANTHER" id="PTHR42646">
    <property type="entry name" value="FLAP ENDONUCLEASE XNI"/>
    <property type="match status" value="1"/>
</dbReference>
<dbReference type="Gene3D" id="3.40.50.1010">
    <property type="entry name" value="5'-nuclease"/>
    <property type="match status" value="1"/>
</dbReference>
<dbReference type="SUPFAM" id="SSF47807">
    <property type="entry name" value="5' to 3' exonuclease, C-terminal subdomain"/>
    <property type="match status" value="1"/>
</dbReference>
<dbReference type="PANTHER" id="PTHR42646:SF2">
    <property type="entry name" value="5'-3' EXONUCLEASE FAMILY PROTEIN"/>
    <property type="match status" value="1"/>
</dbReference>
<dbReference type="Gene3D" id="3.30.420.10">
    <property type="entry name" value="Ribonuclease H-like superfamily/Ribonuclease H"/>
    <property type="match status" value="1"/>
</dbReference>
<dbReference type="FunFam" id="3.40.50.1010:FF:000001">
    <property type="entry name" value="DNA polymerase I"/>
    <property type="match status" value="1"/>
</dbReference>
<protein>
    <recommendedName>
        <fullName evidence="5">5'-3' exonuclease domain-containing protein</fullName>
    </recommendedName>
</protein>
<dbReference type="SMART" id="SM00279">
    <property type="entry name" value="HhH2"/>
    <property type="match status" value="1"/>
</dbReference>
<dbReference type="SUPFAM" id="SSF53098">
    <property type="entry name" value="Ribonuclease H-like"/>
    <property type="match status" value="1"/>
</dbReference>
<dbReference type="SMART" id="SM00475">
    <property type="entry name" value="53EXOc"/>
    <property type="match status" value="1"/>
</dbReference>
<dbReference type="InterPro" id="IPR038969">
    <property type="entry name" value="FEN"/>
</dbReference>
<proteinExistence type="predicted"/>
<dbReference type="Proteomes" id="UP000315534">
    <property type="component" value="Unassembled WGS sequence"/>
</dbReference>
<evidence type="ECO:0000259" key="5">
    <source>
        <dbReference type="SMART" id="SM00475"/>
    </source>
</evidence>
<dbReference type="InterPro" id="IPR020046">
    <property type="entry name" value="5-3_exonucl_a-hlix_arch_N"/>
</dbReference>
<dbReference type="InterPro" id="IPR002421">
    <property type="entry name" value="5-3_exonuclease"/>
</dbReference>
<evidence type="ECO:0000256" key="3">
    <source>
        <dbReference type="ARBA" id="ARBA00022839"/>
    </source>
</evidence>
<dbReference type="InterPro" id="IPR012337">
    <property type="entry name" value="RNaseH-like_sf"/>
</dbReference>
<dbReference type="InterPro" id="IPR020045">
    <property type="entry name" value="DNA_polI_H3TH"/>
</dbReference>
<dbReference type="Pfam" id="PF22619">
    <property type="entry name" value="DNA_polI_exo1"/>
    <property type="match status" value="1"/>
</dbReference>
<dbReference type="InterPro" id="IPR029060">
    <property type="entry name" value="PIN-like_dom_sf"/>
</dbReference>
<sequence>MATKLFLIDGSELVHRSYFAFIRNPLFNSRGENTSAVFGYTNSLLKILEEYEPTHVVVCFDTSAPTFRHKIFAEYKATREKMAPELRNQLPMIHELTSALGISIVEMDGFEADDIMGTLAKEAAAKGHSVYLVSSDKDFLQLVGQRIKVISPGRMGAESVTYDIDKVREKFGVRPERVVDVLALAGDKIDNVPGIEGIGVKGAAKLIHAFGSVEELVERSPEIEKKSLREKIEEGCEQALLSKELVTIKVDTPVDLDMDTFSLKKKDTSKLRDLLRRLEFFSLMKKLQVQVEFSVEYVLVGSSEDLPELDPKGGSVGLYVLSSSKDVHHGIAVSFGDGRCYYITHSLLKSSDEILTWLKNLVSSPESIKVGDDLKRVLRYLLSFGVRMEGSLFDTCVASYLLDPERRDHSLGYLIEGEYGLSLPDLKSQTKAAKKEDA</sequence>
<dbReference type="Gene3D" id="1.10.150.20">
    <property type="entry name" value="5' to 3' exonuclease, C-terminal subdomain"/>
    <property type="match status" value="1"/>
</dbReference>
<organism evidence="6 7">
    <name type="scientific">candidate division TA06 bacterium</name>
    <dbReference type="NCBI Taxonomy" id="2250710"/>
    <lineage>
        <taxon>Bacteria</taxon>
        <taxon>Bacteria division TA06</taxon>
    </lineage>
</organism>
<dbReference type="Pfam" id="PF02739">
    <property type="entry name" value="5_3_exonuc_N"/>
    <property type="match status" value="1"/>
</dbReference>
<keyword evidence="2" id="KW-0378">Hydrolase</keyword>
<dbReference type="SUPFAM" id="SSF88723">
    <property type="entry name" value="PIN domain-like"/>
    <property type="match status" value="1"/>
</dbReference>
<dbReference type="InterPro" id="IPR036279">
    <property type="entry name" value="5-3_exonuclease_C_sf"/>
</dbReference>
<name>A0A523XS19_UNCT6</name>
<feature type="domain" description="5'-3' exonuclease" evidence="5">
    <location>
        <begin position="3"/>
        <end position="264"/>
    </location>
</feature>
<accession>A0A523XS19</accession>
<dbReference type="CDD" id="cd09859">
    <property type="entry name" value="PIN_53EXO"/>
    <property type="match status" value="1"/>
</dbReference>
<keyword evidence="3" id="KW-0269">Exonuclease</keyword>
<reference evidence="6 7" key="1">
    <citation type="submission" date="2019-03" db="EMBL/GenBank/DDBJ databases">
        <title>Metabolic potential of uncultured bacteria and archaea associated with petroleum seepage in deep-sea sediments.</title>
        <authorList>
            <person name="Dong X."/>
            <person name="Hubert C."/>
        </authorList>
    </citation>
    <scope>NUCLEOTIDE SEQUENCE [LARGE SCALE GENOMIC DNA]</scope>
    <source>
        <strain evidence="6">E29_bin36</strain>
    </source>
</reference>
<gene>
    <name evidence="6" type="ORF">E3J38_02760</name>
</gene>
<dbReference type="GO" id="GO:0017108">
    <property type="term" value="F:5'-flap endonuclease activity"/>
    <property type="evidence" value="ECO:0007669"/>
    <property type="project" value="InterPro"/>
</dbReference>
<dbReference type="AlphaFoldDB" id="A0A523XS19"/>
<dbReference type="GO" id="GO:0008409">
    <property type="term" value="F:5'-3' exonuclease activity"/>
    <property type="evidence" value="ECO:0007669"/>
    <property type="project" value="InterPro"/>
</dbReference>
<keyword evidence="4" id="KW-0238">DNA-binding</keyword>
<dbReference type="InterPro" id="IPR036397">
    <property type="entry name" value="RNaseH_sf"/>
</dbReference>